<dbReference type="Proteomes" id="UP001183222">
    <property type="component" value="Unassembled WGS sequence"/>
</dbReference>
<gene>
    <name evidence="6" type="ORF">RM425_01975</name>
</gene>
<dbReference type="PANTHER" id="PTHR42953:SF1">
    <property type="entry name" value="METAL-BINDING PROTEIN HI_0362-RELATED"/>
    <property type="match status" value="1"/>
</dbReference>
<dbReference type="SUPFAM" id="SSF53807">
    <property type="entry name" value="Helical backbone' metal receptor"/>
    <property type="match status" value="1"/>
</dbReference>
<evidence type="ECO:0000256" key="4">
    <source>
        <dbReference type="ARBA" id="ARBA00022729"/>
    </source>
</evidence>
<dbReference type="Gene3D" id="3.40.50.1980">
    <property type="entry name" value="Nitrogenase molybdenum iron protein domain"/>
    <property type="match status" value="1"/>
</dbReference>
<dbReference type="PANTHER" id="PTHR42953">
    <property type="entry name" value="HIGH-AFFINITY ZINC UPTAKE SYSTEM PROTEIN ZNUA-RELATED"/>
    <property type="match status" value="1"/>
</dbReference>
<evidence type="ECO:0000313" key="7">
    <source>
        <dbReference type="Proteomes" id="UP001183222"/>
    </source>
</evidence>
<sequence>MRHPSLLAGLSALALLALPACSDDGAPDSTAAVVPGDPAACPGEVLDVVASVAAWGGVVQRLGGDCATVTTITGSAADLSPADRAVVAAADLVVVNGIRYDEAAIEAAEAASGDPVVVSAAEVVGRAAQRRDPHLWYEPAAVPEVSAAIARQLADLSPDAAPYFDAQHTAWTAELQPVLAAVAALRDEAAGRTYAATRPLYGRTAEAVGLVDETPRGFLRSMRSGTDPSPDDVAAFESLLRDGAVEVLIQDGAGEGDVPEQLREAADDGDVPVVAVTEGPPDDVPFVEWQLEQLTSLAEALAEDG</sequence>
<dbReference type="InterPro" id="IPR050492">
    <property type="entry name" value="Bact_metal-bind_prot9"/>
</dbReference>
<evidence type="ECO:0000256" key="2">
    <source>
        <dbReference type="ARBA" id="ARBA00022448"/>
    </source>
</evidence>
<evidence type="ECO:0000313" key="6">
    <source>
        <dbReference type="EMBL" id="MDT0274661.1"/>
    </source>
</evidence>
<dbReference type="RefSeq" id="WP_311343503.1">
    <property type="nucleotide sequence ID" value="NZ_JAVREI010000001.1"/>
</dbReference>
<comment type="caution">
    <text evidence="6">The sequence shown here is derived from an EMBL/GenBank/DDBJ whole genome shotgun (WGS) entry which is preliminary data.</text>
</comment>
<name>A0ABU2K397_9ACTN</name>
<keyword evidence="3" id="KW-0479">Metal-binding</keyword>
<dbReference type="EMBL" id="JAVREI010000001">
    <property type="protein sequence ID" value="MDT0274661.1"/>
    <property type="molecule type" value="Genomic_DNA"/>
</dbReference>
<reference evidence="7" key="1">
    <citation type="submission" date="2023-07" db="EMBL/GenBank/DDBJ databases">
        <title>30 novel species of actinomycetes from the DSMZ collection.</title>
        <authorList>
            <person name="Nouioui I."/>
        </authorList>
    </citation>
    <scope>NUCLEOTIDE SEQUENCE [LARGE SCALE GENOMIC DNA]</scope>
    <source>
        <strain evidence="7">DSM 46792</strain>
    </source>
</reference>
<dbReference type="Pfam" id="PF01297">
    <property type="entry name" value="ZnuA"/>
    <property type="match status" value="1"/>
</dbReference>
<evidence type="ECO:0000256" key="1">
    <source>
        <dbReference type="ARBA" id="ARBA00004196"/>
    </source>
</evidence>
<comment type="subcellular location">
    <subcellularLocation>
        <location evidence="1">Cell envelope</location>
    </subcellularLocation>
</comment>
<dbReference type="InterPro" id="IPR006127">
    <property type="entry name" value="ZnuA-like"/>
</dbReference>
<organism evidence="6 7">
    <name type="scientific">Blastococcus goldschmidtiae</name>
    <dbReference type="NCBI Taxonomy" id="3075546"/>
    <lineage>
        <taxon>Bacteria</taxon>
        <taxon>Bacillati</taxon>
        <taxon>Actinomycetota</taxon>
        <taxon>Actinomycetes</taxon>
        <taxon>Geodermatophilales</taxon>
        <taxon>Geodermatophilaceae</taxon>
        <taxon>Blastococcus</taxon>
    </lineage>
</organism>
<keyword evidence="4 5" id="KW-0732">Signal</keyword>
<keyword evidence="2" id="KW-0813">Transport</keyword>
<proteinExistence type="predicted"/>
<keyword evidence="7" id="KW-1185">Reference proteome</keyword>
<evidence type="ECO:0000256" key="5">
    <source>
        <dbReference type="SAM" id="SignalP"/>
    </source>
</evidence>
<accession>A0ABU2K397</accession>
<feature type="chain" id="PRO_5045135248" evidence="5">
    <location>
        <begin position="23"/>
        <end position="305"/>
    </location>
</feature>
<evidence type="ECO:0000256" key="3">
    <source>
        <dbReference type="ARBA" id="ARBA00022723"/>
    </source>
</evidence>
<protein>
    <submittedName>
        <fullName evidence="6">Zinc ABC transporter substrate-binding protein</fullName>
    </submittedName>
</protein>
<feature type="signal peptide" evidence="5">
    <location>
        <begin position="1"/>
        <end position="22"/>
    </location>
</feature>